<dbReference type="AlphaFoldDB" id="A0A1Y2JR51"/>
<gene>
    <name evidence="2" type="ORF">BSZ19_14135</name>
</gene>
<dbReference type="Proteomes" id="UP000193335">
    <property type="component" value="Unassembled WGS sequence"/>
</dbReference>
<comment type="caution">
    <text evidence="2">The sequence shown here is derived from an EMBL/GenBank/DDBJ whole genome shotgun (WGS) entry which is preliminary data.</text>
</comment>
<name>A0A1Y2JR51_BRAJP</name>
<feature type="domain" description="DUF6894" evidence="1">
    <location>
        <begin position="3"/>
        <end position="62"/>
    </location>
</feature>
<sequence length="79" mass="8712">MTRYYFHVLDGTAVADEIGEEFSDIHAAKAEAVKLASGILADGLGETFWQGHPWQIVVRDSASPERGRIFFSLTLSAQE</sequence>
<evidence type="ECO:0000259" key="1">
    <source>
        <dbReference type="Pfam" id="PF21834"/>
    </source>
</evidence>
<dbReference type="RefSeq" id="WP_085400147.1">
    <property type="nucleotide sequence ID" value="NZ_NAFL01000237.1"/>
</dbReference>
<accession>A0A1Y2JR51</accession>
<reference evidence="2 3" key="1">
    <citation type="submission" date="2017-03" db="EMBL/GenBank/DDBJ databases">
        <title>Whole genome sequences of fourteen strains of Bradyrhizobium canariense and one strain of Bradyrhizobium japonicum isolated from Lupinus (Papilionoideae: Genisteae) species in Algeria.</title>
        <authorList>
            <person name="Crovadore J."/>
            <person name="Chekireb D."/>
            <person name="Brachmann A."/>
            <person name="Chablais R."/>
            <person name="Cochard B."/>
            <person name="Lefort F."/>
        </authorList>
    </citation>
    <scope>NUCLEOTIDE SEQUENCE [LARGE SCALE GENOMIC DNA]</scope>
    <source>
        <strain evidence="2 3">UBMA197</strain>
    </source>
</reference>
<protein>
    <recommendedName>
        <fullName evidence="1">DUF6894 domain-containing protein</fullName>
    </recommendedName>
</protein>
<dbReference type="Pfam" id="PF21834">
    <property type="entry name" value="DUF6894"/>
    <property type="match status" value="1"/>
</dbReference>
<organism evidence="2 3">
    <name type="scientific">Bradyrhizobium japonicum</name>
    <dbReference type="NCBI Taxonomy" id="375"/>
    <lineage>
        <taxon>Bacteria</taxon>
        <taxon>Pseudomonadati</taxon>
        <taxon>Pseudomonadota</taxon>
        <taxon>Alphaproteobacteria</taxon>
        <taxon>Hyphomicrobiales</taxon>
        <taxon>Nitrobacteraceae</taxon>
        <taxon>Bradyrhizobium</taxon>
    </lineage>
</organism>
<proteinExistence type="predicted"/>
<evidence type="ECO:0000313" key="3">
    <source>
        <dbReference type="Proteomes" id="UP000193335"/>
    </source>
</evidence>
<dbReference type="EMBL" id="NAFL01000237">
    <property type="protein sequence ID" value="OSJ33923.1"/>
    <property type="molecule type" value="Genomic_DNA"/>
</dbReference>
<dbReference type="InterPro" id="IPR054189">
    <property type="entry name" value="DUF6894"/>
</dbReference>
<evidence type="ECO:0000313" key="2">
    <source>
        <dbReference type="EMBL" id="OSJ33923.1"/>
    </source>
</evidence>